<dbReference type="InterPro" id="IPR043964">
    <property type="entry name" value="P-loop_TraG"/>
</dbReference>
<dbReference type="InterPro" id="IPR053155">
    <property type="entry name" value="F-pilin_assembly_TraC"/>
</dbReference>
<keyword evidence="3" id="KW-1185">Reference proteome</keyword>
<evidence type="ECO:0000259" key="1">
    <source>
        <dbReference type="Pfam" id="PF19044"/>
    </source>
</evidence>
<dbReference type="Proteomes" id="UP000240987">
    <property type="component" value="Unassembled WGS sequence"/>
</dbReference>
<dbReference type="OrthoDB" id="9816422at2"/>
<dbReference type="InterPro" id="IPR025955">
    <property type="entry name" value="TraC/Conjuga_ATPase"/>
</dbReference>
<sequence>MRNAFSDLAGFVKSSKDSNYHIHRELPYRFYDDTTGIFENHHSLGFGLSLSVLGGANDDLVSSLNAIICTLPEGDKWDYQFVLVGNNQVADLIKQNTQAMAIRGGICEQFATNQGIYAQHSAQQGFSTRLNKAYHYDLKDYNACLFVSTTDSKVALQEAKDMLAAELTQCGINHTPVTPVALMTHVREHLNFNRHQDRPLPATYNEFETINTQTLSPDSEYLLNRTYVDTRHTPLDSDDAVRTRIVNLGLARLPNDFRLYGFSNCLASLKRTANSLQCPHRISVHFRVEPSGEQITQNDSKIQSLTKIVESKMRLLVPSAEEELKERKELQHGLMHQEYKVATMVMTVSLYTTEDKARTHTTVATSTFREAGLNLVRTNMLQGQSTLSTLPFAMSEGYFEDCKKAARTRTMKTSNVVNFLPIVAEYKNFSGGVMVPTMRHQISYFDPFNCGSDNYNIAITGGSGAGKSVFTQLIAQAIHARSGKVWILDKGSSYKKLTLMLGGTYMTHESIFLNPFTHLDKIEEARDAGTFGDITDDDGNIVDPIALVLDNITGLIGSMASPREELETYQEAMLGDAILIAWKKMGTQTRIDDVQDALYALAKEKNDDRRISDIAAQLNKYCSAGVYGDVFNKPSQLDPTIHITTLELDGFADAVKRPVIFALMVAINQQMYLSGSRSTPKMCIIEEAWSMMGGANAQAREFINTGYRTVRKFGGSFCTVTQGIEDFFLNEEARAAFNNSDIHITLRQGEGFEKFIKENPKHFSPYEQNMIKNFPRAQDAGHSCAMIKAGSYTSFHRIFADPWSRSMLSTEPHEFEYCETLINQGTPLLDAIEKTAMHFNGEAMSEFAALLATYSARQESHP</sequence>
<dbReference type="PANTHER" id="PTHR38467">
    <property type="match status" value="1"/>
</dbReference>
<dbReference type="EMBL" id="PYMJ01000078">
    <property type="protein sequence ID" value="PSU41765.1"/>
    <property type="molecule type" value="Genomic_DNA"/>
</dbReference>
<dbReference type="InterPro" id="IPR027417">
    <property type="entry name" value="P-loop_NTPase"/>
</dbReference>
<accession>A0A2T3J5T6</accession>
<gene>
    <name evidence="2" type="primary">traC</name>
    <name evidence="2" type="ORF">C9J12_29450</name>
</gene>
<name>A0A2T3J5T6_9GAMM</name>
<dbReference type="Gene3D" id="1.10.8.730">
    <property type="match status" value="1"/>
</dbReference>
<dbReference type="InterPro" id="IPR014117">
    <property type="entry name" value="TraC-F-type"/>
</dbReference>
<reference evidence="2 3" key="1">
    <citation type="submission" date="2018-01" db="EMBL/GenBank/DDBJ databases">
        <title>Whole genome sequencing of Histamine producing bacteria.</title>
        <authorList>
            <person name="Butler K."/>
        </authorList>
    </citation>
    <scope>NUCLEOTIDE SEQUENCE [LARGE SCALE GENOMIC DNA]</scope>
    <source>
        <strain evidence="2 3">JCM 12947</strain>
    </source>
</reference>
<dbReference type="Pfam" id="PF19044">
    <property type="entry name" value="P-loop_TraG"/>
    <property type="match status" value="2"/>
</dbReference>
<feature type="domain" description="TraG P-loop" evidence="1">
    <location>
        <begin position="603"/>
        <end position="756"/>
    </location>
</feature>
<dbReference type="PANTHER" id="PTHR38467:SF1">
    <property type="entry name" value="CONJUGATIVE TRANSFER: ASSEMBLY"/>
    <property type="match status" value="1"/>
</dbReference>
<dbReference type="RefSeq" id="WP_107246940.1">
    <property type="nucleotide sequence ID" value="NZ_PYMJ01000078.1"/>
</dbReference>
<feature type="domain" description="TraG P-loop" evidence="1">
    <location>
        <begin position="453"/>
        <end position="517"/>
    </location>
</feature>
<evidence type="ECO:0000313" key="3">
    <source>
        <dbReference type="Proteomes" id="UP000240987"/>
    </source>
</evidence>
<dbReference type="SUPFAM" id="SSF52540">
    <property type="entry name" value="P-loop containing nucleoside triphosphate hydrolases"/>
    <property type="match status" value="1"/>
</dbReference>
<protein>
    <submittedName>
        <fullName evidence="2">Type IV secretion system protein TraC</fullName>
    </submittedName>
</protein>
<comment type="caution">
    <text evidence="2">The sequence shown here is derived from an EMBL/GenBank/DDBJ whole genome shotgun (WGS) entry which is preliminary data.</text>
</comment>
<organism evidence="2 3">
    <name type="scientific">Photobacterium frigidiphilum</name>
    <dbReference type="NCBI Taxonomy" id="264736"/>
    <lineage>
        <taxon>Bacteria</taxon>
        <taxon>Pseudomonadati</taxon>
        <taxon>Pseudomonadota</taxon>
        <taxon>Gammaproteobacteria</taxon>
        <taxon>Vibrionales</taxon>
        <taxon>Vibrionaceae</taxon>
        <taxon>Photobacterium</taxon>
    </lineage>
</organism>
<dbReference type="Pfam" id="PF11130">
    <property type="entry name" value="TraC_F_IV"/>
    <property type="match status" value="1"/>
</dbReference>
<dbReference type="AlphaFoldDB" id="A0A2T3J5T6"/>
<dbReference type="Gene3D" id="3.40.50.300">
    <property type="entry name" value="P-loop containing nucleotide triphosphate hydrolases"/>
    <property type="match status" value="1"/>
</dbReference>
<evidence type="ECO:0000313" key="2">
    <source>
        <dbReference type="EMBL" id="PSU41765.1"/>
    </source>
</evidence>
<dbReference type="NCBIfam" id="TIGR02746">
    <property type="entry name" value="TraC-F-type"/>
    <property type="match status" value="1"/>
</dbReference>
<proteinExistence type="predicted"/>